<proteinExistence type="predicted"/>
<dbReference type="Gene3D" id="1.10.10.10">
    <property type="entry name" value="Winged helix-like DNA-binding domain superfamily/Winged helix DNA-binding domain"/>
    <property type="match status" value="1"/>
</dbReference>
<evidence type="ECO:0000256" key="2">
    <source>
        <dbReference type="ARBA" id="ARBA00023125"/>
    </source>
</evidence>
<dbReference type="GO" id="GO:0003677">
    <property type="term" value="F:DNA binding"/>
    <property type="evidence" value="ECO:0007669"/>
    <property type="project" value="UniProtKB-KW"/>
</dbReference>
<evidence type="ECO:0000313" key="5">
    <source>
        <dbReference type="EMBL" id="QGZ36868.1"/>
    </source>
</evidence>
<dbReference type="SUPFAM" id="SSF46785">
    <property type="entry name" value="Winged helix' DNA-binding domain"/>
    <property type="match status" value="1"/>
</dbReference>
<dbReference type="Pfam" id="PF01638">
    <property type="entry name" value="HxlR"/>
    <property type="match status" value="1"/>
</dbReference>
<protein>
    <submittedName>
        <fullName evidence="5">Transcriptional regulator</fullName>
    </submittedName>
</protein>
<name>A0A857CDE6_9HYPH</name>
<dbReference type="InterPro" id="IPR002577">
    <property type="entry name" value="HTH_HxlR"/>
</dbReference>
<dbReference type="InterPro" id="IPR036388">
    <property type="entry name" value="WH-like_DNA-bd_sf"/>
</dbReference>
<evidence type="ECO:0000256" key="3">
    <source>
        <dbReference type="ARBA" id="ARBA00023163"/>
    </source>
</evidence>
<keyword evidence="3" id="KW-0804">Transcription</keyword>
<feature type="domain" description="HTH hxlR-type" evidence="4">
    <location>
        <begin position="17"/>
        <end position="115"/>
    </location>
</feature>
<dbReference type="AlphaFoldDB" id="A0A857CDE6"/>
<organism evidence="5 6">
    <name type="scientific">Stappia indica</name>
    <dbReference type="NCBI Taxonomy" id="538381"/>
    <lineage>
        <taxon>Bacteria</taxon>
        <taxon>Pseudomonadati</taxon>
        <taxon>Pseudomonadota</taxon>
        <taxon>Alphaproteobacteria</taxon>
        <taxon>Hyphomicrobiales</taxon>
        <taxon>Stappiaceae</taxon>
        <taxon>Stappia</taxon>
    </lineage>
</organism>
<keyword evidence="2" id="KW-0238">DNA-binding</keyword>
<dbReference type="EMBL" id="CP046908">
    <property type="protein sequence ID" value="QGZ36868.1"/>
    <property type="molecule type" value="Genomic_DNA"/>
</dbReference>
<dbReference type="InterPro" id="IPR036390">
    <property type="entry name" value="WH_DNA-bd_sf"/>
</dbReference>
<evidence type="ECO:0000256" key="1">
    <source>
        <dbReference type="ARBA" id="ARBA00023015"/>
    </source>
</evidence>
<keyword evidence="1" id="KW-0805">Transcription regulation</keyword>
<sequence length="129" mass="14160">MALKIRKNQSPPPPEGCPLSHCMEILKGAWTPNVIWCLAAGPRRFSELRLDIPAVSAKVLTARLRDLEKKGVVARAVRPTSPPSVEYSLTDLGAELLPAIRAIVEVSHKLKMRNRQSCLGRDAQLDAAE</sequence>
<dbReference type="Proteomes" id="UP000435648">
    <property type="component" value="Chromosome"/>
</dbReference>
<dbReference type="KEGG" id="siw:GH266_21645"/>
<dbReference type="PROSITE" id="PS51118">
    <property type="entry name" value="HTH_HXLR"/>
    <property type="match status" value="1"/>
</dbReference>
<gene>
    <name evidence="5" type="ORF">GH266_21645</name>
</gene>
<dbReference type="OrthoDB" id="9800350at2"/>
<reference evidence="5 6" key="1">
    <citation type="submission" date="2019-12" db="EMBL/GenBank/DDBJ databases">
        <title>The genome of Stappia indica PHM037.</title>
        <authorList>
            <person name="Kacar D."/>
            <person name="Galan B."/>
            <person name="Canedo L."/>
            <person name="Rodriguez P."/>
            <person name="de la Calle F."/>
            <person name="Garcia J.L."/>
        </authorList>
    </citation>
    <scope>NUCLEOTIDE SEQUENCE [LARGE SCALE GENOMIC DNA]</scope>
    <source>
        <strain evidence="5 6">PHM037</strain>
    </source>
</reference>
<evidence type="ECO:0000313" key="6">
    <source>
        <dbReference type="Proteomes" id="UP000435648"/>
    </source>
</evidence>
<accession>A0A857CDE6</accession>
<evidence type="ECO:0000259" key="4">
    <source>
        <dbReference type="PROSITE" id="PS51118"/>
    </source>
</evidence>
<dbReference type="PANTHER" id="PTHR33204">
    <property type="entry name" value="TRANSCRIPTIONAL REGULATOR, MARR FAMILY"/>
    <property type="match status" value="1"/>
</dbReference>